<evidence type="ECO:0008006" key="6">
    <source>
        <dbReference type="Google" id="ProtNLM"/>
    </source>
</evidence>
<keyword evidence="2" id="KW-0472">Membrane</keyword>
<evidence type="ECO:0000313" key="5">
    <source>
        <dbReference type="Proteomes" id="UP000052268"/>
    </source>
</evidence>
<proteinExistence type="predicted"/>
<feature type="chain" id="PRO_5005291896" description="Secreted protein" evidence="3">
    <location>
        <begin position="28"/>
        <end position="189"/>
    </location>
</feature>
<evidence type="ECO:0000256" key="2">
    <source>
        <dbReference type="SAM" id="Phobius"/>
    </source>
</evidence>
<accession>A0A0J7XT53</accession>
<comment type="caution">
    <text evidence="4">The sequence shown here is derived from an EMBL/GenBank/DDBJ whole genome shotgun (WGS) entry which is preliminary data.</text>
</comment>
<evidence type="ECO:0000313" key="4">
    <source>
        <dbReference type="EMBL" id="KMS54852.1"/>
    </source>
</evidence>
<feature type="transmembrane region" description="Helical" evidence="2">
    <location>
        <begin position="46"/>
        <end position="66"/>
    </location>
</feature>
<keyword evidence="5" id="KW-1185">Reference proteome</keyword>
<evidence type="ECO:0000256" key="1">
    <source>
        <dbReference type="SAM" id="MobiDB-lite"/>
    </source>
</evidence>
<dbReference type="RefSeq" id="WP_201786028.1">
    <property type="nucleotide sequence ID" value="NZ_KQ130454.1"/>
</dbReference>
<dbReference type="EMBL" id="JACU01000005">
    <property type="protein sequence ID" value="KMS54852.1"/>
    <property type="molecule type" value="Genomic_DNA"/>
</dbReference>
<keyword evidence="3" id="KW-0732">Signal</keyword>
<sequence length="189" mass="19677">MQIFRSRTAATLAALAMVSMTATPAFARGYDDWGRHRHHRGGGVDGGSLLAGLLVGGAAVAIATSASNKKSADTRSDEPAPYRYPGGPVAGDPGYDDNEPASTAYGSRDYPADSDAAQRPVPSNFDAAVDACSAELEQGGKRVDSVETVRRMGERYSVEGRLEGGSPYACSVDDTGHIRSVAVDGHAMI</sequence>
<name>A0A0J7XT53_9SPHN</name>
<keyword evidence="2" id="KW-1133">Transmembrane helix</keyword>
<gene>
    <name evidence="4" type="ORF">V474_17425</name>
</gene>
<protein>
    <recommendedName>
        <fullName evidence="6">Secreted protein</fullName>
    </recommendedName>
</protein>
<feature type="compositionally biased region" description="Basic and acidic residues" evidence="1">
    <location>
        <begin position="70"/>
        <end position="80"/>
    </location>
</feature>
<reference evidence="4 5" key="1">
    <citation type="journal article" date="2015" name="G3 (Bethesda)">
        <title>Insights into Ongoing Evolution of the Hexachlorocyclohexane Catabolic Pathway from Comparative Genomics of Ten Sphingomonadaceae Strains.</title>
        <authorList>
            <person name="Pearce S.L."/>
            <person name="Oakeshott J.G."/>
            <person name="Pandey G."/>
        </authorList>
    </citation>
    <scope>NUCLEOTIDE SEQUENCE [LARGE SCALE GENOMIC DNA]</scope>
    <source>
        <strain evidence="4 5">LL02</strain>
    </source>
</reference>
<dbReference type="AlphaFoldDB" id="A0A0J7XT53"/>
<feature type="region of interest" description="Disordered" evidence="1">
    <location>
        <begin position="65"/>
        <end position="121"/>
    </location>
</feature>
<dbReference type="PATRIC" id="fig|1114963.3.peg.2319"/>
<dbReference type="Proteomes" id="UP000052268">
    <property type="component" value="Unassembled WGS sequence"/>
</dbReference>
<evidence type="ECO:0000256" key="3">
    <source>
        <dbReference type="SAM" id="SignalP"/>
    </source>
</evidence>
<feature type="signal peptide" evidence="3">
    <location>
        <begin position="1"/>
        <end position="27"/>
    </location>
</feature>
<organism evidence="4 5">
    <name type="scientific">Novosphingobium barchaimii LL02</name>
    <dbReference type="NCBI Taxonomy" id="1114963"/>
    <lineage>
        <taxon>Bacteria</taxon>
        <taxon>Pseudomonadati</taxon>
        <taxon>Pseudomonadota</taxon>
        <taxon>Alphaproteobacteria</taxon>
        <taxon>Sphingomonadales</taxon>
        <taxon>Sphingomonadaceae</taxon>
        <taxon>Novosphingobium</taxon>
    </lineage>
</organism>
<keyword evidence="2" id="KW-0812">Transmembrane</keyword>